<protein>
    <submittedName>
        <fullName evidence="2">Uncharacterized protein</fullName>
    </submittedName>
</protein>
<accession>A0A8H6ACV4</accession>
<gene>
    <name evidence="2" type="ORF">ETB97_006376</name>
</gene>
<comment type="caution">
    <text evidence="2">The sequence shown here is derived from an EMBL/GenBank/DDBJ whole genome shotgun (WGS) entry which is preliminary data.</text>
</comment>
<proteinExistence type="predicted"/>
<evidence type="ECO:0000313" key="2">
    <source>
        <dbReference type="EMBL" id="KAF5864837.1"/>
    </source>
</evidence>
<reference evidence="2 3" key="1">
    <citation type="submission" date="2019-04" db="EMBL/GenBank/DDBJ databases">
        <title>Aspergillus burnettii sp. nov., novel species from soil in southeast Queensland.</title>
        <authorList>
            <person name="Gilchrist C.L.M."/>
            <person name="Pitt J.I."/>
            <person name="Lange L."/>
            <person name="Lacey H.J."/>
            <person name="Vuong D."/>
            <person name="Midgley D.J."/>
            <person name="Greenfield P."/>
            <person name="Bradbury M."/>
            <person name="Lacey E."/>
            <person name="Busk P.K."/>
            <person name="Pilgaard B."/>
            <person name="Chooi Y.H."/>
            <person name="Piggott A.M."/>
        </authorList>
    </citation>
    <scope>NUCLEOTIDE SEQUENCE [LARGE SCALE GENOMIC DNA]</scope>
    <source>
        <strain evidence="2 3">FRR 5400</strain>
    </source>
</reference>
<feature type="region of interest" description="Disordered" evidence="1">
    <location>
        <begin position="43"/>
        <end position="92"/>
    </location>
</feature>
<dbReference type="Proteomes" id="UP000541154">
    <property type="component" value="Unassembled WGS sequence"/>
</dbReference>
<sequence>MATLATVKWYNLYLCDVANSPWSYPLRREWYKGLFSAAALKDPGEASTSGDAGTASVEAGLPSLPVKKDGTVHEHAQEGWRNGVPGSLQLLW</sequence>
<name>A0A5N6FY34_PETAA</name>
<evidence type="ECO:0000256" key="1">
    <source>
        <dbReference type="SAM" id="MobiDB-lite"/>
    </source>
</evidence>
<feature type="compositionally biased region" description="Basic and acidic residues" evidence="1">
    <location>
        <begin position="66"/>
        <end position="78"/>
    </location>
</feature>
<organism evidence="2 3">
    <name type="scientific">Petromyces alliaceus</name>
    <name type="common">Aspergillus alliaceus</name>
    <dbReference type="NCBI Taxonomy" id="209559"/>
    <lineage>
        <taxon>Eukaryota</taxon>
        <taxon>Fungi</taxon>
        <taxon>Dikarya</taxon>
        <taxon>Ascomycota</taxon>
        <taxon>Pezizomycotina</taxon>
        <taxon>Eurotiomycetes</taxon>
        <taxon>Eurotiomycetidae</taxon>
        <taxon>Eurotiales</taxon>
        <taxon>Aspergillaceae</taxon>
        <taxon>Aspergillus</taxon>
        <taxon>Aspergillus subgen. Circumdati</taxon>
    </lineage>
</organism>
<accession>A0A5N6FY34</accession>
<evidence type="ECO:0000313" key="3">
    <source>
        <dbReference type="Proteomes" id="UP000541154"/>
    </source>
</evidence>
<keyword evidence="3" id="KW-1185">Reference proteome</keyword>
<dbReference type="AlphaFoldDB" id="A0A5N6FY34"/>
<dbReference type="EMBL" id="SPNV01000028">
    <property type="protein sequence ID" value="KAF5864837.1"/>
    <property type="molecule type" value="Genomic_DNA"/>
</dbReference>